<dbReference type="SUPFAM" id="SSF81452">
    <property type="entry name" value="Cytochrome c oxidase subunit III-like"/>
    <property type="match status" value="1"/>
</dbReference>
<feature type="transmembrane region" description="Helical" evidence="18">
    <location>
        <begin position="284"/>
        <end position="304"/>
    </location>
</feature>
<evidence type="ECO:0000256" key="14">
    <source>
        <dbReference type="ARBA" id="ARBA00023008"/>
    </source>
</evidence>
<dbReference type="RefSeq" id="WP_022801526.1">
    <property type="nucleotide sequence ID" value="NZ_ATTJ01000001.1"/>
</dbReference>
<feature type="transmembrane region" description="Helical" evidence="18">
    <location>
        <begin position="160"/>
        <end position="188"/>
    </location>
</feature>
<feature type="transmembrane region" description="Helical" evidence="18">
    <location>
        <begin position="646"/>
        <end position="669"/>
    </location>
</feature>
<keyword evidence="9" id="KW-0479">Metal-binding</keyword>
<feature type="transmembrane region" description="Helical" evidence="18">
    <location>
        <begin position="200"/>
        <end position="228"/>
    </location>
</feature>
<dbReference type="EC" id="7.1.1.9" evidence="3"/>
<comment type="catalytic activity">
    <reaction evidence="16">
        <text>4 Fe(II)-[cytochrome c] + O2 + 8 H(+)(in) = 4 Fe(III)-[cytochrome c] + 2 H2O + 4 H(+)(out)</text>
        <dbReference type="Rhea" id="RHEA:11436"/>
        <dbReference type="Rhea" id="RHEA-COMP:10350"/>
        <dbReference type="Rhea" id="RHEA-COMP:14399"/>
        <dbReference type="ChEBI" id="CHEBI:15377"/>
        <dbReference type="ChEBI" id="CHEBI:15378"/>
        <dbReference type="ChEBI" id="CHEBI:15379"/>
        <dbReference type="ChEBI" id="CHEBI:29033"/>
        <dbReference type="ChEBI" id="CHEBI:29034"/>
        <dbReference type="EC" id="7.1.1.9"/>
    </reaction>
</comment>
<evidence type="ECO:0000256" key="7">
    <source>
        <dbReference type="ARBA" id="ARBA00022660"/>
    </source>
</evidence>
<dbReference type="KEGG" id="dfc:DFI_09550"/>
<keyword evidence="12 18" id="KW-1133">Transmembrane helix</keyword>
<feature type="transmembrane region" description="Helical" evidence="18">
    <location>
        <begin position="252"/>
        <end position="272"/>
    </location>
</feature>
<dbReference type="PROSITE" id="PS50253">
    <property type="entry name" value="COX3"/>
    <property type="match status" value="1"/>
</dbReference>
<feature type="transmembrane region" description="Helical" evidence="18">
    <location>
        <begin position="389"/>
        <end position="413"/>
    </location>
</feature>
<keyword evidence="7 17" id="KW-0679">Respiratory chain</keyword>
<evidence type="ECO:0000256" key="5">
    <source>
        <dbReference type="ARBA" id="ARBA00022475"/>
    </source>
</evidence>
<dbReference type="CDD" id="cd00386">
    <property type="entry name" value="Heme_Cu_Oxidase_III_like"/>
    <property type="match status" value="1"/>
</dbReference>
<evidence type="ECO:0000256" key="8">
    <source>
        <dbReference type="ARBA" id="ARBA00022692"/>
    </source>
</evidence>
<protein>
    <recommendedName>
        <fullName evidence="3">cytochrome-c oxidase</fullName>
        <ecNumber evidence="3">7.1.1.9</ecNumber>
    </recommendedName>
</protein>
<dbReference type="GO" id="GO:0046872">
    <property type="term" value="F:metal ion binding"/>
    <property type="evidence" value="ECO:0007669"/>
    <property type="project" value="UniProtKB-KW"/>
</dbReference>
<dbReference type="SUPFAM" id="SSF81442">
    <property type="entry name" value="Cytochrome c oxidase subunit I-like"/>
    <property type="match status" value="1"/>
</dbReference>
<evidence type="ECO:0000256" key="16">
    <source>
        <dbReference type="ARBA" id="ARBA00047816"/>
    </source>
</evidence>
<dbReference type="InterPro" id="IPR036927">
    <property type="entry name" value="Cyt_c_oxase-like_su1_sf"/>
</dbReference>
<dbReference type="Proteomes" id="UP000259030">
    <property type="component" value="Chromosome"/>
</dbReference>
<feature type="transmembrane region" description="Helical" evidence="18">
    <location>
        <begin position="604"/>
        <end position="625"/>
    </location>
</feature>
<dbReference type="GO" id="GO:0022904">
    <property type="term" value="P:respiratory electron transport chain"/>
    <property type="evidence" value="ECO:0007669"/>
    <property type="project" value="InterPro"/>
</dbReference>
<feature type="transmembrane region" description="Helical" evidence="18">
    <location>
        <begin position="471"/>
        <end position="492"/>
    </location>
</feature>
<comment type="pathway">
    <text evidence="2">Energy metabolism; oxidative phosphorylation.</text>
</comment>
<evidence type="ECO:0000256" key="15">
    <source>
        <dbReference type="ARBA" id="ARBA00023136"/>
    </source>
</evidence>
<keyword evidence="4 17" id="KW-0813">Transport</keyword>
<dbReference type="Pfam" id="PF00510">
    <property type="entry name" value="COX3"/>
    <property type="match status" value="1"/>
</dbReference>
<dbReference type="GO" id="GO:0004129">
    <property type="term" value="F:cytochrome-c oxidase activity"/>
    <property type="evidence" value="ECO:0007669"/>
    <property type="project" value="UniProtKB-EC"/>
</dbReference>
<feature type="domain" description="Cytochrome oxidase subunit I profile" evidence="20">
    <location>
        <begin position="13"/>
        <end position="532"/>
    </location>
</feature>
<evidence type="ECO:0000256" key="12">
    <source>
        <dbReference type="ARBA" id="ARBA00022989"/>
    </source>
</evidence>
<organism evidence="21 22">
    <name type="scientific">Deinococcus ficus</name>
    <dbReference type="NCBI Taxonomy" id="317577"/>
    <lineage>
        <taxon>Bacteria</taxon>
        <taxon>Thermotogati</taxon>
        <taxon>Deinococcota</taxon>
        <taxon>Deinococci</taxon>
        <taxon>Deinococcales</taxon>
        <taxon>Deinococcaceae</taxon>
        <taxon>Deinococcus</taxon>
    </lineage>
</organism>
<proteinExistence type="inferred from homology"/>
<gene>
    <name evidence="21" type="ORF">DFI_09550</name>
</gene>
<dbReference type="InterPro" id="IPR023615">
    <property type="entry name" value="Cyt_c_Oxase_su1_BS"/>
</dbReference>
<feature type="transmembrane region" description="Helical" evidence="18">
    <location>
        <begin position="684"/>
        <end position="703"/>
    </location>
</feature>
<evidence type="ECO:0000256" key="2">
    <source>
        <dbReference type="ARBA" id="ARBA00004673"/>
    </source>
</evidence>
<feature type="domain" description="Heme-copper oxidase subunit III family profile" evidence="19">
    <location>
        <begin position="552"/>
        <end position="819"/>
    </location>
</feature>
<evidence type="ECO:0000256" key="4">
    <source>
        <dbReference type="ARBA" id="ARBA00022448"/>
    </source>
</evidence>
<dbReference type="PRINTS" id="PR01165">
    <property type="entry name" value="CYCOXIDASEI"/>
</dbReference>
<dbReference type="Gene3D" id="1.10.287.70">
    <property type="match status" value="1"/>
</dbReference>
<sequence length="819" mass="91516">MTVHAPEHIQTRTERPSVWEVVKDFMMTTDHKKIGLLYLIVSIASLGIGGILAVLIRLQLALPDQTLLVGNTYNQVLTMHAAVMLFFFLIPMGLFGFGNYFLPLQLGVRDVALPRVNTFAVWSFIASLILVLTGLFNGGAPGVGWTFYYPLSVDGNQTGVSVFMVAIILNGIGSLLGSANFAATIINMRAPGMSLWQMPIFVWSIFATSILQLISLSGLTAAALVTFLEIKLGLSMFNPGIGGVPVLMQQFFWFYSHPAVYVMLLPYLGIGAEIASTMARKPLFGYRVMVYSLLGIVLVSLIVWVHHMFAVGLPEIWQIAFSVATLIVAVPTGVKIFNLIGTLWGGRILMRTPTYWLIGFIFNFLIGGITGVSLGMIPFDYQVTMSYYIVAHFHNVMMFGTAFLAMGGVYYWWPKMTGRFLDEKLGMWHFWTFMIGSWMTFLPQYILGLLGMPRRYYTYPSGNWAWTELNFVSTIGALILLVGGVIFVWNIFQSLARPITAGANPWGGFTLEWTAASPPAAYNFAHDFPTTFPTERPLYDWEKNGDTLKPVAPESIHLPQDSWGPFITAFSLLLMGYGLSFGWFTNYTPAGGLQPFFDAAPSHVLASVILYLSFPLFLYGLFKWAGTREYAVPTEHHHLTKYDNGFMGMAWFIISEVTLFGVLIAGYVYLRVTGLAEPPALRPAFWLAMLNTVILVSSSFVVHKAEHDLHHGKPRWGTLGLFFTLILGALFMIFQVYEFSLFGFESDWKQNLWQSCFFIIVGLHGLHIIIGGLGVALPYYQALTGKMDAHNHGSIVPASLYWHLVDVVWLLIVAIFYIW</sequence>
<keyword evidence="13" id="KW-0408">Iron</keyword>
<dbReference type="Gene3D" id="1.20.210.10">
    <property type="entry name" value="Cytochrome c oxidase-like, subunit I domain"/>
    <property type="match status" value="1"/>
</dbReference>
<dbReference type="AlphaFoldDB" id="A0A221SX37"/>
<dbReference type="PANTHER" id="PTHR10422:SF18">
    <property type="entry name" value="CYTOCHROME C OXIDASE SUBUNIT 1"/>
    <property type="match status" value="1"/>
</dbReference>
<dbReference type="InterPro" id="IPR000298">
    <property type="entry name" value="Cyt_c_oxidase-like_su3"/>
</dbReference>
<feature type="transmembrane region" description="Helical" evidence="18">
    <location>
        <begin position="425"/>
        <end position="451"/>
    </location>
</feature>
<keyword evidence="5" id="KW-1003">Cell membrane</keyword>
<evidence type="ECO:0000256" key="17">
    <source>
        <dbReference type="RuleBase" id="RU000370"/>
    </source>
</evidence>
<keyword evidence="10" id="KW-1278">Translocase</keyword>
<feature type="transmembrane region" description="Helical" evidence="18">
    <location>
        <begin position="715"/>
        <end position="737"/>
    </location>
</feature>
<dbReference type="InterPro" id="IPR035973">
    <property type="entry name" value="Cyt_c_oxidase_su3-like_sf"/>
</dbReference>
<keyword evidence="15 18" id="KW-0472">Membrane</keyword>
<evidence type="ECO:0000256" key="1">
    <source>
        <dbReference type="ARBA" id="ARBA00004651"/>
    </source>
</evidence>
<evidence type="ECO:0000256" key="18">
    <source>
        <dbReference type="SAM" id="Phobius"/>
    </source>
</evidence>
<name>A0A221SX37_9DEIO</name>
<evidence type="ECO:0000256" key="3">
    <source>
        <dbReference type="ARBA" id="ARBA00012949"/>
    </source>
</evidence>
<comment type="subcellular location">
    <subcellularLocation>
        <location evidence="1">Cell membrane</location>
        <topology evidence="1">Multi-pass membrane protein</topology>
    </subcellularLocation>
</comment>
<dbReference type="InterPro" id="IPR023616">
    <property type="entry name" value="Cyt_c_oxase-like_su1_dom"/>
</dbReference>
<dbReference type="FunFam" id="1.20.210.10:FF:000006">
    <property type="entry name" value="Cytochrome c oxidase subunit 1"/>
    <property type="match status" value="1"/>
</dbReference>
<keyword evidence="11 17" id="KW-0249">Electron transport</keyword>
<evidence type="ECO:0000256" key="10">
    <source>
        <dbReference type="ARBA" id="ARBA00022967"/>
    </source>
</evidence>
<dbReference type="Pfam" id="PF00115">
    <property type="entry name" value="COX1"/>
    <property type="match status" value="1"/>
</dbReference>
<keyword evidence="6 17" id="KW-0349">Heme</keyword>
<dbReference type="PROSITE" id="PS00077">
    <property type="entry name" value="COX1_CUB"/>
    <property type="match status" value="1"/>
</dbReference>
<evidence type="ECO:0000256" key="13">
    <source>
        <dbReference type="ARBA" id="ARBA00023004"/>
    </source>
</evidence>
<dbReference type="GO" id="GO:0015990">
    <property type="term" value="P:electron transport coupled proton transport"/>
    <property type="evidence" value="ECO:0007669"/>
    <property type="project" value="TreeGrafter"/>
</dbReference>
<evidence type="ECO:0000256" key="9">
    <source>
        <dbReference type="ARBA" id="ARBA00022723"/>
    </source>
</evidence>
<accession>A0A221SX37</accession>
<dbReference type="OrthoDB" id="9759913at2"/>
<evidence type="ECO:0000259" key="20">
    <source>
        <dbReference type="PROSITE" id="PS50855"/>
    </source>
</evidence>
<dbReference type="InterPro" id="IPR000883">
    <property type="entry name" value="Cyt_C_Oxase_1"/>
</dbReference>
<dbReference type="STRING" id="317577.GCA_000419625_02003"/>
<comment type="similarity">
    <text evidence="17">Belongs to the heme-copper respiratory oxidase family.</text>
</comment>
<feature type="transmembrane region" description="Helical" evidence="18">
    <location>
        <begin position="563"/>
        <end position="584"/>
    </location>
</feature>
<keyword evidence="22" id="KW-1185">Reference proteome</keyword>
<evidence type="ECO:0000313" key="21">
    <source>
        <dbReference type="EMBL" id="ASN81219.1"/>
    </source>
</evidence>
<feature type="transmembrane region" description="Helical" evidence="18">
    <location>
        <begin position="36"/>
        <end position="56"/>
    </location>
</feature>
<feature type="transmembrane region" description="Helical" evidence="18">
    <location>
        <begin position="76"/>
        <end position="98"/>
    </location>
</feature>
<evidence type="ECO:0000259" key="19">
    <source>
        <dbReference type="PROSITE" id="PS50253"/>
    </source>
</evidence>
<keyword evidence="14" id="KW-0186">Copper</keyword>
<feature type="transmembrane region" description="Helical" evidence="18">
    <location>
        <begin position="316"/>
        <end position="334"/>
    </location>
</feature>
<dbReference type="EMBL" id="CP021081">
    <property type="protein sequence ID" value="ASN81219.1"/>
    <property type="molecule type" value="Genomic_DNA"/>
</dbReference>
<evidence type="ECO:0000256" key="6">
    <source>
        <dbReference type="ARBA" id="ARBA00022617"/>
    </source>
</evidence>
<evidence type="ECO:0000256" key="11">
    <source>
        <dbReference type="ARBA" id="ARBA00022982"/>
    </source>
</evidence>
<dbReference type="GO" id="GO:0009060">
    <property type="term" value="P:aerobic respiration"/>
    <property type="evidence" value="ECO:0007669"/>
    <property type="project" value="InterPro"/>
</dbReference>
<dbReference type="GO" id="GO:0005886">
    <property type="term" value="C:plasma membrane"/>
    <property type="evidence" value="ECO:0007669"/>
    <property type="project" value="UniProtKB-SubCell"/>
</dbReference>
<feature type="transmembrane region" description="Helical" evidence="18">
    <location>
        <begin position="757"/>
        <end position="780"/>
    </location>
</feature>
<feature type="transmembrane region" description="Helical" evidence="18">
    <location>
        <begin position="800"/>
        <end position="818"/>
    </location>
</feature>
<dbReference type="Gene3D" id="1.20.120.80">
    <property type="entry name" value="Cytochrome c oxidase, subunit III, four-helix bundle"/>
    <property type="match status" value="1"/>
</dbReference>
<feature type="transmembrane region" description="Helical" evidence="18">
    <location>
        <begin position="355"/>
        <end position="377"/>
    </location>
</feature>
<keyword evidence="8 17" id="KW-0812">Transmembrane</keyword>
<reference evidence="21 22" key="1">
    <citation type="submission" date="2017-05" db="EMBL/GenBank/DDBJ databases">
        <title>The complete genome sequence of Deinococcus ficus isolated from the rhizosphere of the Ficus religiosa L. in Taiwan.</title>
        <authorList>
            <person name="Wu K.-M."/>
            <person name="Liao T.-L."/>
            <person name="Liu Y.-M."/>
            <person name="Young C.-C."/>
            <person name="Tsai S.-F."/>
        </authorList>
    </citation>
    <scope>NUCLEOTIDE SEQUENCE [LARGE SCALE GENOMIC DNA]</scope>
    <source>
        <strain evidence="21 22">CC-FR2-10</strain>
    </source>
</reference>
<dbReference type="PANTHER" id="PTHR10422">
    <property type="entry name" value="CYTOCHROME C OXIDASE SUBUNIT 1"/>
    <property type="match status" value="1"/>
</dbReference>
<dbReference type="InterPro" id="IPR013833">
    <property type="entry name" value="Cyt_c_oxidase_su3_a-hlx"/>
</dbReference>
<dbReference type="PROSITE" id="PS50855">
    <property type="entry name" value="COX1"/>
    <property type="match status" value="1"/>
</dbReference>
<dbReference type="GO" id="GO:0020037">
    <property type="term" value="F:heme binding"/>
    <property type="evidence" value="ECO:0007669"/>
    <property type="project" value="InterPro"/>
</dbReference>
<feature type="transmembrane region" description="Helical" evidence="18">
    <location>
        <begin position="119"/>
        <end position="140"/>
    </location>
</feature>
<evidence type="ECO:0000313" key="22">
    <source>
        <dbReference type="Proteomes" id="UP000259030"/>
    </source>
</evidence>